<keyword evidence="4" id="KW-0539">Nucleus</keyword>
<keyword evidence="8" id="KW-1185">Reference proteome</keyword>
<evidence type="ECO:0000256" key="1">
    <source>
        <dbReference type="ARBA" id="ARBA00004123"/>
    </source>
</evidence>
<evidence type="ECO:0000256" key="3">
    <source>
        <dbReference type="ARBA" id="ARBA00023163"/>
    </source>
</evidence>
<dbReference type="Pfam" id="PF00010">
    <property type="entry name" value="HLH"/>
    <property type="match status" value="1"/>
</dbReference>
<sequence length="507" mass="55708">MELPQSWPLVAEGRKPTHDFLSLYSHSSVQQDRRPPSQGEYLKTHDFLQLERLGKATAKKETPVEEAMAEKPPPPPPPGPPHSAEHILPGGIGTYSISHVSYKTEGPIFTTVAQRSSSERNDETSNCSSYTGSGFTLWEESAATKGKTGKENTGKTPAVREAAGKERQWATPSLERASQSSTNNHHYSFSSLSSSRPSSKQKSFMEMITSAKGSAQYDDFEEDEDFIPKKQSSTTTHSKGDLRVKVDGKSAADQKANIPRLKHSATEQRRRNTKSQKFFCRFQMLRGIMPNSDQKRDKASFLLEVVEYIQFLQENLQKYEGANQGWNHEPSKLMPWSNNERPTEGHGDQSVTPNIPGAAVESDMSTGTTLRPIDLGPVMMNKTMPFLVSPQPNLITSAQSRSRLPSEVETNGALPIKNPKEQEPTVEGGTISISSVYSQGLLSTLTRALQTSGVDLSHASISVQIDLGKQSSTLKGSRETPSTNQGAAHSRVGLIEDSDRPIKKLKS</sequence>
<accession>A0ABR2P2W7</accession>
<gene>
    <name evidence="7" type="ORF">V6N11_046678</name>
</gene>
<feature type="region of interest" description="Disordered" evidence="5">
    <location>
        <begin position="399"/>
        <end position="426"/>
    </location>
</feature>
<dbReference type="InterPro" id="IPR036638">
    <property type="entry name" value="HLH_DNA-bd_sf"/>
</dbReference>
<protein>
    <recommendedName>
        <fullName evidence="6">BHLH domain-containing protein</fullName>
    </recommendedName>
</protein>
<feature type="compositionally biased region" description="Polar residues" evidence="5">
    <location>
        <begin position="468"/>
        <end position="487"/>
    </location>
</feature>
<feature type="domain" description="BHLH" evidence="6">
    <location>
        <begin position="258"/>
        <end position="312"/>
    </location>
</feature>
<evidence type="ECO:0000256" key="4">
    <source>
        <dbReference type="ARBA" id="ARBA00023242"/>
    </source>
</evidence>
<comment type="caution">
    <text evidence="7">The sequence shown here is derived from an EMBL/GenBank/DDBJ whole genome shotgun (WGS) entry which is preliminary data.</text>
</comment>
<feature type="compositionally biased region" description="Low complexity" evidence="5">
    <location>
        <begin position="188"/>
        <end position="202"/>
    </location>
</feature>
<feature type="compositionally biased region" description="Pro residues" evidence="5">
    <location>
        <begin position="71"/>
        <end position="81"/>
    </location>
</feature>
<dbReference type="Proteomes" id="UP001396334">
    <property type="component" value="Unassembled WGS sequence"/>
</dbReference>
<feature type="compositionally biased region" description="Basic and acidic residues" evidence="5">
    <location>
        <begin position="497"/>
        <end position="507"/>
    </location>
</feature>
<keyword evidence="2" id="KW-0805">Transcription regulation</keyword>
<comment type="subcellular location">
    <subcellularLocation>
        <location evidence="1">Nucleus</location>
    </subcellularLocation>
</comment>
<proteinExistence type="predicted"/>
<evidence type="ECO:0000259" key="6">
    <source>
        <dbReference type="PROSITE" id="PS50888"/>
    </source>
</evidence>
<dbReference type="PANTHER" id="PTHR46412:SF3">
    <property type="entry name" value="TRANSCRIPTION FACTOR BIM1"/>
    <property type="match status" value="1"/>
</dbReference>
<feature type="compositionally biased region" description="Basic and acidic residues" evidence="5">
    <location>
        <begin position="54"/>
        <end position="63"/>
    </location>
</feature>
<feature type="compositionally biased region" description="Polar residues" evidence="5">
    <location>
        <begin position="124"/>
        <end position="134"/>
    </location>
</feature>
<reference evidence="7 8" key="1">
    <citation type="journal article" date="2024" name="G3 (Bethesda)">
        <title>Genome assembly of Hibiscus sabdariffa L. provides insights into metabolisms of medicinal natural products.</title>
        <authorList>
            <person name="Kim T."/>
        </authorList>
    </citation>
    <scope>NUCLEOTIDE SEQUENCE [LARGE SCALE GENOMIC DNA]</scope>
    <source>
        <strain evidence="7">TK-2024</strain>
        <tissue evidence="7">Old leaves</tissue>
    </source>
</reference>
<name>A0ABR2P2W7_9ROSI</name>
<dbReference type="SUPFAM" id="SSF47459">
    <property type="entry name" value="HLH, helix-loop-helix DNA-binding domain"/>
    <property type="match status" value="1"/>
</dbReference>
<keyword evidence="3" id="KW-0804">Transcription</keyword>
<evidence type="ECO:0000313" key="7">
    <source>
        <dbReference type="EMBL" id="KAK8982767.1"/>
    </source>
</evidence>
<dbReference type="SMART" id="SM00353">
    <property type="entry name" value="HLH"/>
    <property type="match status" value="1"/>
</dbReference>
<dbReference type="InterPro" id="IPR044295">
    <property type="entry name" value="BIM1/2/3"/>
</dbReference>
<organism evidence="7 8">
    <name type="scientific">Hibiscus sabdariffa</name>
    <name type="common">roselle</name>
    <dbReference type="NCBI Taxonomy" id="183260"/>
    <lineage>
        <taxon>Eukaryota</taxon>
        <taxon>Viridiplantae</taxon>
        <taxon>Streptophyta</taxon>
        <taxon>Embryophyta</taxon>
        <taxon>Tracheophyta</taxon>
        <taxon>Spermatophyta</taxon>
        <taxon>Magnoliopsida</taxon>
        <taxon>eudicotyledons</taxon>
        <taxon>Gunneridae</taxon>
        <taxon>Pentapetalae</taxon>
        <taxon>rosids</taxon>
        <taxon>malvids</taxon>
        <taxon>Malvales</taxon>
        <taxon>Malvaceae</taxon>
        <taxon>Malvoideae</taxon>
        <taxon>Hibiscus</taxon>
    </lineage>
</organism>
<dbReference type="PROSITE" id="PS50888">
    <property type="entry name" value="BHLH"/>
    <property type="match status" value="1"/>
</dbReference>
<evidence type="ECO:0000256" key="2">
    <source>
        <dbReference type="ARBA" id="ARBA00023015"/>
    </source>
</evidence>
<dbReference type="EMBL" id="JBBPBN010000085">
    <property type="protein sequence ID" value="KAK8982767.1"/>
    <property type="molecule type" value="Genomic_DNA"/>
</dbReference>
<feature type="region of interest" description="Disordered" evidence="5">
    <location>
        <begin position="113"/>
        <end position="203"/>
    </location>
</feature>
<feature type="region of interest" description="Disordered" evidence="5">
    <location>
        <begin position="54"/>
        <end position="91"/>
    </location>
</feature>
<dbReference type="InterPro" id="IPR011598">
    <property type="entry name" value="bHLH_dom"/>
</dbReference>
<feature type="region of interest" description="Disordered" evidence="5">
    <location>
        <begin position="468"/>
        <end position="507"/>
    </location>
</feature>
<dbReference type="PANTHER" id="PTHR46412">
    <property type="entry name" value="BES1-INTERACTING MYC-LIKE PROTEIN"/>
    <property type="match status" value="1"/>
</dbReference>
<dbReference type="Gene3D" id="4.10.280.10">
    <property type="entry name" value="Helix-loop-helix DNA-binding domain"/>
    <property type="match status" value="1"/>
</dbReference>
<evidence type="ECO:0000256" key="5">
    <source>
        <dbReference type="SAM" id="MobiDB-lite"/>
    </source>
</evidence>
<evidence type="ECO:0000313" key="8">
    <source>
        <dbReference type="Proteomes" id="UP001396334"/>
    </source>
</evidence>
<dbReference type="CDD" id="cd11453">
    <property type="entry name" value="bHLH_AtBIM_like"/>
    <property type="match status" value="1"/>
</dbReference>
<feature type="compositionally biased region" description="Polar residues" evidence="5">
    <location>
        <begin position="176"/>
        <end position="187"/>
    </location>
</feature>